<dbReference type="InterPro" id="IPR058163">
    <property type="entry name" value="LysR-type_TF_proteobact-type"/>
</dbReference>
<keyword evidence="3 6" id="KW-0238">DNA-binding</keyword>
<sequence length="313" mass="34851">MGIDRLTQMELFIQIVELGSIGRAGEKLGISNPAASRYLTSLEDRLGVRLIERTTRRQWLTEAGRRYHQSCLAILGEVAEAEASLNESVVDPKGTLRVTSSVSFAMLHIAPCLPEFNLRYPNLAVEIVAANRYPDFIEAGIDVAIRTREHEADSGITARRLVETTRVLAASPGYLASHPRPLVPEDLADHRMLVYNLANHPFTLNFSRGRENRSIAIQSMLQSNEGQVICSAALAGHGILIQPLYIVHGDITAGRLVPVLTDWDLPRLTVNLAYQSRRNQPAKIRVFSEFMVNRFKRLDLEKMDGLTNASTNI</sequence>
<dbReference type="InterPro" id="IPR036390">
    <property type="entry name" value="WH_DNA-bd_sf"/>
</dbReference>
<dbReference type="PROSITE" id="PS50931">
    <property type="entry name" value="HTH_LYSR"/>
    <property type="match status" value="1"/>
</dbReference>
<evidence type="ECO:0000256" key="2">
    <source>
        <dbReference type="ARBA" id="ARBA00023015"/>
    </source>
</evidence>
<dbReference type="CDD" id="cd08422">
    <property type="entry name" value="PBP2_CrgA_like"/>
    <property type="match status" value="1"/>
</dbReference>
<evidence type="ECO:0000256" key="3">
    <source>
        <dbReference type="ARBA" id="ARBA00023125"/>
    </source>
</evidence>
<accession>A0ABU2CD61</accession>
<organism evidence="6 7">
    <name type="scientific">Rhodoferax ferrireducens</name>
    <dbReference type="NCBI Taxonomy" id="192843"/>
    <lineage>
        <taxon>Bacteria</taxon>
        <taxon>Pseudomonadati</taxon>
        <taxon>Pseudomonadota</taxon>
        <taxon>Betaproteobacteria</taxon>
        <taxon>Burkholderiales</taxon>
        <taxon>Comamonadaceae</taxon>
        <taxon>Rhodoferax</taxon>
    </lineage>
</organism>
<reference evidence="6 7" key="1">
    <citation type="submission" date="2023-07" db="EMBL/GenBank/DDBJ databases">
        <title>Sorghum-associated microbial communities from plants grown in Nebraska, USA.</title>
        <authorList>
            <person name="Schachtman D."/>
        </authorList>
    </citation>
    <scope>NUCLEOTIDE SEQUENCE [LARGE SCALE GENOMIC DNA]</scope>
    <source>
        <strain evidence="6 7">BE313</strain>
    </source>
</reference>
<keyword evidence="2" id="KW-0805">Transcription regulation</keyword>
<evidence type="ECO:0000313" key="7">
    <source>
        <dbReference type="Proteomes" id="UP001180487"/>
    </source>
</evidence>
<dbReference type="Gene3D" id="1.10.10.10">
    <property type="entry name" value="Winged helix-like DNA-binding domain superfamily/Winged helix DNA-binding domain"/>
    <property type="match status" value="1"/>
</dbReference>
<dbReference type="Pfam" id="PF03466">
    <property type="entry name" value="LysR_substrate"/>
    <property type="match status" value="1"/>
</dbReference>
<dbReference type="SUPFAM" id="SSF46785">
    <property type="entry name" value="Winged helix' DNA-binding domain"/>
    <property type="match status" value="1"/>
</dbReference>
<evidence type="ECO:0000256" key="1">
    <source>
        <dbReference type="ARBA" id="ARBA00009437"/>
    </source>
</evidence>
<name>A0ABU2CD61_9BURK</name>
<dbReference type="EMBL" id="JAVDXT010000004">
    <property type="protein sequence ID" value="MDR7379280.1"/>
    <property type="molecule type" value="Genomic_DNA"/>
</dbReference>
<dbReference type="PANTHER" id="PTHR30537:SF5">
    <property type="entry name" value="HTH-TYPE TRANSCRIPTIONAL ACTIVATOR TTDR-RELATED"/>
    <property type="match status" value="1"/>
</dbReference>
<evidence type="ECO:0000259" key="5">
    <source>
        <dbReference type="PROSITE" id="PS50931"/>
    </source>
</evidence>
<dbReference type="InterPro" id="IPR036388">
    <property type="entry name" value="WH-like_DNA-bd_sf"/>
</dbReference>
<dbReference type="Gene3D" id="3.40.190.290">
    <property type="match status" value="1"/>
</dbReference>
<evidence type="ECO:0000256" key="4">
    <source>
        <dbReference type="ARBA" id="ARBA00023163"/>
    </source>
</evidence>
<dbReference type="SUPFAM" id="SSF53850">
    <property type="entry name" value="Periplasmic binding protein-like II"/>
    <property type="match status" value="1"/>
</dbReference>
<dbReference type="GO" id="GO:0003677">
    <property type="term" value="F:DNA binding"/>
    <property type="evidence" value="ECO:0007669"/>
    <property type="project" value="UniProtKB-KW"/>
</dbReference>
<protein>
    <submittedName>
        <fullName evidence="6">DNA-binding transcriptional LysR family regulator</fullName>
    </submittedName>
</protein>
<dbReference type="Proteomes" id="UP001180487">
    <property type="component" value="Unassembled WGS sequence"/>
</dbReference>
<keyword evidence="4" id="KW-0804">Transcription</keyword>
<comment type="caution">
    <text evidence="6">The sequence shown here is derived from an EMBL/GenBank/DDBJ whole genome shotgun (WGS) entry which is preliminary data.</text>
</comment>
<dbReference type="InterPro" id="IPR005119">
    <property type="entry name" value="LysR_subst-bd"/>
</dbReference>
<dbReference type="PANTHER" id="PTHR30537">
    <property type="entry name" value="HTH-TYPE TRANSCRIPTIONAL REGULATOR"/>
    <property type="match status" value="1"/>
</dbReference>
<keyword evidence="7" id="KW-1185">Reference proteome</keyword>
<comment type="similarity">
    <text evidence="1">Belongs to the LysR transcriptional regulatory family.</text>
</comment>
<gene>
    <name evidence="6" type="ORF">J2X19_003974</name>
</gene>
<evidence type="ECO:0000313" key="6">
    <source>
        <dbReference type="EMBL" id="MDR7379280.1"/>
    </source>
</evidence>
<proteinExistence type="inferred from homology"/>
<dbReference type="InterPro" id="IPR000847">
    <property type="entry name" value="LysR_HTH_N"/>
</dbReference>
<feature type="domain" description="HTH lysR-type" evidence="5">
    <location>
        <begin position="4"/>
        <end position="61"/>
    </location>
</feature>
<dbReference type="Pfam" id="PF00126">
    <property type="entry name" value="HTH_1"/>
    <property type="match status" value="1"/>
</dbReference>